<protein>
    <submittedName>
        <fullName evidence="1">Proline-rich protein PRCC</fullName>
    </submittedName>
</protein>
<sequence>MLPDPKNKKTSKVSTTITMVPRATMRKIPPVVKEIPKSQKLEIKDFKSKSTELEEDEVDDDDHEDVDFLGLNKIGEMPDVAPISGFDLPEIKTNTTVVEDDRVYGPVYCPEDGKSDIYEDDETKMTLDSNALKQLGDRDKTCIKQVEVINVNMSQVLEESQQWLQKNLTEEYAESKNVGSDINVTGQSKRKHQITYLAQQAKANELKLKNMWAENRMTRKQTQAKYGF</sequence>
<gene>
    <name evidence="1" type="primary">PRCC_1</name>
    <name evidence="1" type="ORF">g.11449</name>
</gene>
<dbReference type="AlphaFoldDB" id="A0A2S2QAL8"/>
<reference evidence="1" key="1">
    <citation type="submission" date="2018-04" db="EMBL/GenBank/DDBJ databases">
        <title>Transcriptome assembly of Sipha flava.</title>
        <authorList>
            <person name="Scully E.D."/>
            <person name="Geib S.M."/>
            <person name="Palmer N.A."/>
            <person name="Koch K."/>
            <person name="Bradshaw J."/>
            <person name="Heng-Moss T."/>
            <person name="Sarath G."/>
        </authorList>
    </citation>
    <scope>NUCLEOTIDE SEQUENCE</scope>
</reference>
<evidence type="ECO:0000313" key="1">
    <source>
        <dbReference type="EMBL" id="MBY74775.1"/>
    </source>
</evidence>
<dbReference type="GO" id="GO:0005634">
    <property type="term" value="C:nucleus"/>
    <property type="evidence" value="ECO:0007669"/>
    <property type="project" value="TreeGrafter"/>
</dbReference>
<organism evidence="1">
    <name type="scientific">Sipha flava</name>
    <name type="common">yellow sugarcane aphid</name>
    <dbReference type="NCBI Taxonomy" id="143950"/>
    <lineage>
        <taxon>Eukaryota</taxon>
        <taxon>Metazoa</taxon>
        <taxon>Ecdysozoa</taxon>
        <taxon>Arthropoda</taxon>
        <taxon>Hexapoda</taxon>
        <taxon>Insecta</taxon>
        <taxon>Pterygota</taxon>
        <taxon>Neoptera</taxon>
        <taxon>Paraneoptera</taxon>
        <taxon>Hemiptera</taxon>
        <taxon>Sternorrhyncha</taxon>
        <taxon>Aphidomorpha</taxon>
        <taxon>Aphidoidea</taxon>
        <taxon>Aphididae</taxon>
        <taxon>Sipha</taxon>
    </lineage>
</organism>
<dbReference type="PANTHER" id="PTHR13621">
    <property type="entry name" value="PROLINE-RICH PROTEIN PRCC"/>
    <property type="match status" value="1"/>
</dbReference>
<dbReference type="OrthoDB" id="206969at2759"/>
<accession>A0A2S2QAL8</accession>
<name>A0A2S2QAL8_9HEMI</name>
<dbReference type="InterPro" id="IPR018800">
    <property type="entry name" value="PRCC"/>
</dbReference>
<dbReference type="PANTHER" id="PTHR13621:SF2">
    <property type="entry name" value="PROLINE-RICH PROTEIN PRCC"/>
    <property type="match status" value="1"/>
</dbReference>
<dbReference type="Pfam" id="PF10253">
    <property type="entry name" value="PRCC"/>
    <property type="match status" value="1"/>
</dbReference>
<proteinExistence type="predicted"/>
<dbReference type="EMBL" id="GGMS01005572">
    <property type="protein sequence ID" value="MBY74775.1"/>
    <property type="molecule type" value="Transcribed_RNA"/>
</dbReference>